<dbReference type="RefSeq" id="WP_183115722.1">
    <property type="nucleotide sequence ID" value="NZ_JABEQG010000011.1"/>
</dbReference>
<feature type="binding site" evidence="1">
    <location>
        <position position="113"/>
    </location>
    <ligand>
        <name>S-adenosyl-L-methionine</name>
        <dbReference type="ChEBI" id="CHEBI:59789"/>
    </ligand>
</feature>
<dbReference type="Pfam" id="PF04378">
    <property type="entry name" value="RsmJ"/>
    <property type="match status" value="1"/>
</dbReference>
<keyword evidence="1" id="KW-0698">rRNA processing</keyword>
<feature type="binding site" evidence="1">
    <location>
        <position position="18"/>
    </location>
    <ligand>
        <name>S-adenosyl-L-methionine</name>
        <dbReference type="ChEBI" id="CHEBI:59789"/>
    </ligand>
</feature>
<comment type="catalytic activity">
    <reaction evidence="1">
        <text>adenosine(2030) in 23S rRNA + S-adenosyl-L-methionine = N(6)-methyladenosine(2030) in 23S rRNA + S-adenosyl-L-homocysteine + H(+)</text>
        <dbReference type="Rhea" id="RHEA:43736"/>
        <dbReference type="Rhea" id="RHEA-COMP:10668"/>
        <dbReference type="Rhea" id="RHEA-COMP:10669"/>
        <dbReference type="ChEBI" id="CHEBI:15378"/>
        <dbReference type="ChEBI" id="CHEBI:57856"/>
        <dbReference type="ChEBI" id="CHEBI:59789"/>
        <dbReference type="ChEBI" id="CHEBI:74411"/>
        <dbReference type="ChEBI" id="CHEBI:74449"/>
        <dbReference type="EC" id="2.1.1.266"/>
    </reaction>
</comment>
<dbReference type="SUPFAM" id="SSF53335">
    <property type="entry name" value="S-adenosyl-L-methionine-dependent methyltransferases"/>
    <property type="match status" value="1"/>
</dbReference>
<dbReference type="GO" id="GO:0070475">
    <property type="term" value="P:rRNA base methylation"/>
    <property type="evidence" value="ECO:0007669"/>
    <property type="project" value="UniProtKB-UniRule"/>
</dbReference>
<dbReference type="PANTHER" id="PTHR37426:SF1">
    <property type="entry name" value="RIBOSOMAL RNA LARGE SUBUNIT METHYLTRANSFERASE J"/>
    <property type="match status" value="1"/>
</dbReference>
<evidence type="ECO:0000313" key="2">
    <source>
        <dbReference type="EMBL" id="MBB2156216.1"/>
    </source>
</evidence>
<proteinExistence type="inferred from homology"/>
<name>A0A7W4FEC1_GLUDI</name>
<dbReference type="InterPro" id="IPR029063">
    <property type="entry name" value="SAM-dependent_MTases_sf"/>
</dbReference>
<keyword evidence="1 2" id="KW-0808">Transferase</keyword>
<protein>
    <recommendedName>
        <fullName evidence="1">Ribosomal RNA large subunit methyltransferase J</fullName>
        <ecNumber evidence="1">2.1.1.266</ecNumber>
    </recommendedName>
    <alternativeName>
        <fullName evidence="1">23S rRNA (adenine(2030)-N6)-methyltransferase</fullName>
    </alternativeName>
    <alternativeName>
        <fullName evidence="1">23S rRNA m6A2030 methyltransferase</fullName>
    </alternativeName>
</protein>
<dbReference type="Proteomes" id="UP000550787">
    <property type="component" value="Unassembled WGS sequence"/>
</dbReference>
<dbReference type="PANTHER" id="PTHR37426">
    <property type="entry name" value="RIBOSOMAL RNA LARGE SUBUNIT METHYLTRANSFERASE J"/>
    <property type="match status" value="1"/>
</dbReference>
<dbReference type="Gene3D" id="3.40.50.150">
    <property type="entry name" value="Vaccinia Virus protein VP39"/>
    <property type="match status" value="1"/>
</dbReference>
<keyword evidence="1" id="KW-0694">RNA-binding</keyword>
<keyword evidence="1 2" id="KW-0489">Methyltransferase</keyword>
<dbReference type="EMBL" id="JABEQG010000011">
    <property type="protein sequence ID" value="MBB2156216.1"/>
    <property type="molecule type" value="Genomic_DNA"/>
</dbReference>
<keyword evidence="1" id="KW-0949">S-adenosyl-L-methionine</keyword>
<comment type="caution">
    <text evidence="2">The sequence shown here is derived from an EMBL/GenBank/DDBJ whole genome shotgun (WGS) entry which is preliminary data.</text>
</comment>
<comment type="function">
    <text evidence="1">Specifically methylates the adenine in position 2030 of 23S rRNA.</text>
</comment>
<dbReference type="EC" id="2.1.1.266" evidence="1"/>
<evidence type="ECO:0000313" key="3">
    <source>
        <dbReference type="Proteomes" id="UP000550787"/>
    </source>
</evidence>
<sequence>MNYRHAFHAGNFADCMKHALLVLLLQALARKPAPFAVLDTHAGIGRYDLTGEQAGRTGEWRNGIGRLLETAPDGVPSLYLDLVRRAGAPDIYPGSPLIAAMMLRPQDRLICCELHPEDSRLLRAVFAGQPQIAVHARDGYAALRALLPPRDAKRGLVLIDPPFEQPDEFHRMAAGIVTAHRRFATGIIAAWYPIKHRAPVRAFLDSLRESGMRDIVALELTLRPPLDPSRLNGSGLVVVNPPFGFLDQALPALRALAHLSPDGTGEAAVTRIVEE</sequence>
<feature type="site" description="Interaction with substrate rRNA" evidence="1">
    <location>
        <position position="3"/>
    </location>
</feature>
<dbReference type="GO" id="GO:0036307">
    <property type="term" value="F:23S rRNA (adenine(2030)-N(6))-methyltransferase activity"/>
    <property type="evidence" value="ECO:0007669"/>
    <property type="project" value="UniProtKB-UniRule"/>
</dbReference>
<feature type="active site" description="Proton acceptor" evidence="1">
    <location>
        <position position="160"/>
    </location>
</feature>
<evidence type="ECO:0000256" key="1">
    <source>
        <dbReference type="HAMAP-Rule" id="MF_00934"/>
    </source>
</evidence>
<feature type="binding site" evidence="1">
    <location>
        <position position="41"/>
    </location>
    <ligand>
        <name>S-adenosyl-L-methionine</name>
        <dbReference type="ChEBI" id="CHEBI:59789"/>
    </ligand>
</feature>
<comment type="similarity">
    <text evidence="1">Belongs to the RlmJ family.</text>
</comment>
<feature type="binding site" evidence="1">
    <location>
        <begin position="138"/>
        <end position="139"/>
    </location>
    <ligand>
        <name>S-adenosyl-L-methionine</name>
        <dbReference type="ChEBI" id="CHEBI:59789"/>
    </ligand>
</feature>
<feature type="binding site" evidence="1">
    <location>
        <position position="95"/>
    </location>
    <ligand>
        <name>S-adenosyl-L-methionine</name>
        <dbReference type="ChEBI" id="CHEBI:59789"/>
    </ligand>
</feature>
<dbReference type="GO" id="GO:0005829">
    <property type="term" value="C:cytosol"/>
    <property type="evidence" value="ECO:0007669"/>
    <property type="project" value="TreeGrafter"/>
</dbReference>
<comment type="subunit">
    <text evidence="1">Monomer.</text>
</comment>
<dbReference type="AlphaFoldDB" id="A0A7W4FEC1"/>
<gene>
    <name evidence="1" type="primary">rlmJ</name>
    <name evidence="2" type="ORF">HLH33_07825</name>
</gene>
<reference evidence="2 3" key="1">
    <citation type="submission" date="2020-04" db="EMBL/GenBank/DDBJ databases">
        <title>Description of novel Gluconacetobacter.</title>
        <authorList>
            <person name="Sombolestani A."/>
        </authorList>
    </citation>
    <scope>NUCLEOTIDE SEQUENCE [LARGE SCALE GENOMIC DNA]</scope>
    <source>
        <strain evidence="2 3">LMG 7603</strain>
    </source>
</reference>
<organism evidence="2 3">
    <name type="scientific">Gluconacetobacter diazotrophicus</name>
    <name type="common">Acetobacter diazotrophicus</name>
    <dbReference type="NCBI Taxonomy" id="33996"/>
    <lineage>
        <taxon>Bacteria</taxon>
        <taxon>Pseudomonadati</taxon>
        <taxon>Pseudomonadota</taxon>
        <taxon>Alphaproteobacteria</taxon>
        <taxon>Acetobacterales</taxon>
        <taxon>Acetobacteraceae</taxon>
        <taxon>Gluconacetobacter</taxon>
    </lineage>
</organism>
<feature type="binding site" evidence="1">
    <location>
        <position position="160"/>
    </location>
    <ligand>
        <name>S-adenosyl-L-methionine</name>
        <dbReference type="ChEBI" id="CHEBI:59789"/>
    </ligand>
</feature>
<dbReference type="GO" id="GO:0003723">
    <property type="term" value="F:RNA binding"/>
    <property type="evidence" value="ECO:0007669"/>
    <property type="project" value="UniProtKB-UniRule"/>
</dbReference>
<dbReference type="InterPro" id="IPR007473">
    <property type="entry name" value="RlmJ"/>
</dbReference>
<dbReference type="HAMAP" id="MF_00934">
    <property type="entry name" value="23SrRNA_methyltr_J"/>
    <property type="match status" value="1"/>
</dbReference>
<accession>A0A7W4FEC1</accession>